<name>A0A915BAH4_PARUN</name>
<dbReference type="SMART" id="SM00228">
    <property type="entry name" value="PDZ"/>
    <property type="match status" value="1"/>
</dbReference>
<feature type="domain" description="WW" evidence="2">
    <location>
        <begin position="50"/>
        <end position="83"/>
    </location>
</feature>
<dbReference type="PANTHER" id="PTHR46221">
    <property type="entry name" value="FERM AND PDZ DOMAIN-CONTAINING PROTEIN FAMILY MEMBER"/>
    <property type="match status" value="1"/>
</dbReference>
<feature type="domain" description="FERM" evidence="3">
    <location>
        <begin position="202"/>
        <end position="540"/>
    </location>
</feature>
<dbReference type="SMART" id="SM00456">
    <property type="entry name" value="WW"/>
    <property type="match status" value="1"/>
</dbReference>
<protein>
    <submittedName>
        <fullName evidence="7">FERM and PDZ domain-containing protein 4</fullName>
    </submittedName>
</protein>
<dbReference type="Gene3D" id="3.10.20.90">
    <property type="entry name" value="Phosphatidylinositol 3-kinase Catalytic Subunit, Chain A, domain 1"/>
    <property type="match status" value="1"/>
</dbReference>
<dbReference type="SUPFAM" id="SSF47031">
    <property type="entry name" value="Second domain of FERM"/>
    <property type="match status" value="1"/>
</dbReference>
<dbReference type="SUPFAM" id="SSF54236">
    <property type="entry name" value="Ubiquitin-like"/>
    <property type="match status" value="1"/>
</dbReference>
<evidence type="ECO:0000259" key="5">
    <source>
        <dbReference type="PROSITE" id="PS50200"/>
    </source>
</evidence>
<dbReference type="InterPro" id="IPR035963">
    <property type="entry name" value="FERM_2"/>
</dbReference>
<feature type="domain" description="Ras-associating" evidence="5">
    <location>
        <begin position="203"/>
        <end position="302"/>
    </location>
</feature>
<dbReference type="Gene3D" id="2.30.42.10">
    <property type="match status" value="1"/>
</dbReference>
<dbReference type="InterPro" id="IPR036034">
    <property type="entry name" value="PDZ_sf"/>
</dbReference>
<dbReference type="InterPro" id="IPR019748">
    <property type="entry name" value="FERM_central"/>
</dbReference>
<dbReference type="InterPro" id="IPR001202">
    <property type="entry name" value="WW_dom"/>
</dbReference>
<keyword evidence="6" id="KW-1185">Reference proteome</keyword>
<evidence type="ECO:0000259" key="4">
    <source>
        <dbReference type="PROSITE" id="PS50106"/>
    </source>
</evidence>
<dbReference type="Pfam" id="PF00595">
    <property type="entry name" value="PDZ"/>
    <property type="match status" value="1"/>
</dbReference>
<feature type="domain" description="PDZ" evidence="4">
    <location>
        <begin position="89"/>
        <end position="166"/>
    </location>
</feature>
<dbReference type="InterPro" id="IPR000159">
    <property type="entry name" value="RA_dom"/>
</dbReference>
<dbReference type="InterPro" id="IPR000299">
    <property type="entry name" value="FERM_domain"/>
</dbReference>
<dbReference type="PROSITE" id="PS50020">
    <property type="entry name" value="WW_DOMAIN_2"/>
    <property type="match status" value="1"/>
</dbReference>
<dbReference type="InterPro" id="IPR014352">
    <property type="entry name" value="FERM/acyl-CoA-bd_prot_sf"/>
</dbReference>
<evidence type="ECO:0000313" key="7">
    <source>
        <dbReference type="WBParaSite" id="PgR030_g085_t06"/>
    </source>
</evidence>
<dbReference type="AlphaFoldDB" id="A0A915BAH4"/>
<dbReference type="InterPro" id="IPR029071">
    <property type="entry name" value="Ubiquitin-like_domsf"/>
</dbReference>
<sequence length="1107" mass="124301">MDSDPYFCNDPIVLNDCDVCILADHRLFYLHHSTLSSYWFPPRASWNCSLGLPYAWEQAVDSTGTLYFINHLTRETTYEDPRQTASRRTVHLYRDPKCGYGFVAASQRPVVVQFVSPAGPSSGKLFVNDQILSVNGIDVGDADKEKVVDLIRKSSTQLTLIVSQVPSSQRRDRRRQCRVRFKERVFLASDGSPSDSLLLIPNVMRVFLENGQTKSFKYDRNTCVSDVMSSLAEKLRLSCIDYFSLVLETSHGSRLNRFSLLANEQKLSEVAARPSSSRSRCLFRVVFIPHDALSLLVRHPNVFEYFYQQCVADVVSGRFAYEMRYEACVRLAALHLQQVAFDTNCLKDGRVSVTKLEKEYGLEVFLPAILLDNVRRKDIKKHLRFYLKKDSSESNNISSCTLGACAYLNEPSSSSSLRDSDARLSLRLKYVQIVSHLPTLGGRCFPVTFKESQTDMIMQVDASAGVLVRHPGKTNQPTISIAFELFDALSVTKESDVLRVLTIALRNSYQQGLEFILDKDDIDDLVLYIKGYYKLAIGFELPCTYCEDTPENVDLGPTAPLYRSVHAVFPAGWNYSVDSSPGEKFVNLSLEPPAYSVAVATYAGVRQRTQLDKKTSEGNAVDKSERRQSLLKATDSLLLKQRRVSQLTKFTAALSGDSEHFSSSSDTEESSCHCSRRDSICRTNRAVYSSGDQTSFGLNSPDQVPRIDNFADVINAEDNKVDEILMLIPDKICTDPDLIDLTAMPLGEETIISTELSSLNSEERKHVRFDFSATRRRCQSAAPPDTSDRKPQGGSSHRQATEKNARRNNSAHFKSILSSSHTFPVTARPMDFTFQDYASRSHSISAPLTDDGRVQIRRMSLKEFTGLEGSSVPRSRVVSLRDFTGLEQLQPQSLSAIVENKPSTKESKTANTSLIDTYSTRRRSAITSDKVTESANAEPFEETDFEDIKEMDFEQVKQRLEGMRSRLEKTMNGLPNQSPKKKINMEHEKVELLNESRRLAGACKAMVRAVSGEEERHWATIVHEVVECVDRVTSITERIVQRSNSVFQAQLMTAKTDQMLRSLLETLSSMESAKDAQPSSDYAKALISRSTTLAATITQLIQAVRNM</sequence>
<dbReference type="Pfam" id="PF21989">
    <property type="entry name" value="RA_2"/>
    <property type="match status" value="1"/>
</dbReference>
<dbReference type="InterPro" id="IPR019749">
    <property type="entry name" value="Band_41_domain"/>
</dbReference>
<evidence type="ECO:0000259" key="3">
    <source>
        <dbReference type="PROSITE" id="PS50057"/>
    </source>
</evidence>
<evidence type="ECO:0000256" key="1">
    <source>
        <dbReference type="SAM" id="MobiDB-lite"/>
    </source>
</evidence>
<dbReference type="WBParaSite" id="PgR030_g085_t06">
    <property type="protein sequence ID" value="PgR030_g085_t06"/>
    <property type="gene ID" value="PgR030_g085"/>
</dbReference>
<dbReference type="SUPFAM" id="SSF50156">
    <property type="entry name" value="PDZ domain-like"/>
    <property type="match status" value="1"/>
</dbReference>
<dbReference type="Gene3D" id="1.20.80.10">
    <property type="match status" value="1"/>
</dbReference>
<dbReference type="InterPro" id="IPR001478">
    <property type="entry name" value="PDZ"/>
</dbReference>
<dbReference type="SMART" id="SM00295">
    <property type="entry name" value="B41"/>
    <property type="match status" value="1"/>
</dbReference>
<dbReference type="Proteomes" id="UP000887569">
    <property type="component" value="Unplaced"/>
</dbReference>
<organism evidence="6 7">
    <name type="scientific">Parascaris univalens</name>
    <name type="common">Nematode worm</name>
    <dbReference type="NCBI Taxonomy" id="6257"/>
    <lineage>
        <taxon>Eukaryota</taxon>
        <taxon>Metazoa</taxon>
        <taxon>Ecdysozoa</taxon>
        <taxon>Nematoda</taxon>
        <taxon>Chromadorea</taxon>
        <taxon>Rhabditida</taxon>
        <taxon>Spirurina</taxon>
        <taxon>Ascaridomorpha</taxon>
        <taxon>Ascaridoidea</taxon>
        <taxon>Ascarididae</taxon>
        <taxon>Parascaris</taxon>
    </lineage>
</organism>
<evidence type="ECO:0000259" key="2">
    <source>
        <dbReference type="PROSITE" id="PS50020"/>
    </source>
</evidence>
<dbReference type="PROSITE" id="PS50106">
    <property type="entry name" value="PDZ"/>
    <property type="match status" value="1"/>
</dbReference>
<dbReference type="CDD" id="cd14473">
    <property type="entry name" value="FERM_B-lobe"/>
    <property type="match status" value="1"/>
</dbReference>
<dbReference type="PROSITE" id="PS50057">
    <property type="entry name" value="FERM_3"/>
    <property type="match status" value="1"/>
</dbReference>
<dbReference type="GO" id="GO:0007165">
    <property type="term" value="P:signal transduction"/>
    <property type="evidence" value="ECO:0007669"/>
    <property type="project" value="InterPro"/>
</dbReference>
<dbReference type="Pfam" id="PF00397">
    <property type="entry name" value="WW"/>
    <property type="match status" value="1"/>
</dbReference>
<dbReference type="PANTHER" id="PTHR46221:SF3">
    <property type="entry name" value="FERM AND PDZ DOMAIN-CONTAINING PROTEIN 4"/>
    <property type="match status" value="1"/>
</dbReference>
<dbReference type="PROSITE" id="PS50200">
    <property type="entry name" value="RA"/>
    <property type="match status" value="1"/>
</dbReference>
<feature type="region of interest" description="Disordered" evidence="1">
    <location>
        <begin position="770"/>
        <end position="809"/>
    </location>
</feature>
<dbReference type="SUPFAM" id="SSF51045">
    <property type="entry name" value="WW domain"/>
    <property type="match status" value="1"/>
</dbReference>
<dbReference type="Gene3D" id="2.20.70.10">
    <property type="match status" value="1"/>
</dbReference>
<reference evidence="7" key="1">
    <citation type="submission" date="2022-11" db="UniProtKB">
        <authorList>
            <consortium name="WormBaseParasite"/>
        </authorList>
    </citation>
    <scope>IDENTIFICATION</scope>
</reference>
<dbReference type="InterPro" id="IPR036020">
    <property type="entry name" value="WW_dom_sf"/>
</dbReference>
<accession>A0A915BAH4</accession>
<evidence type="ECO:0000313" key="6">
    <source>
        <dbReference type="Proteomes" id="UP000887569"/>
    </source>
</evidence>
<dbReference type="CDD" id="cd00201">
    <property type="entry name" value="WW"/>
    <property type="match status" value="1"/>
</dbReference>
<proteinExistence type="predicted"/>
<dbReference type="PROSITE" id="PS01159">
    <property type="entry name" value="WW_DOMAIN_1"/>
    <property type="match status" value="1"/>
</dbReference>
<dbReference type="Pfam" id="PF00373">
    <property type="entry name" value="FERM_M"/>
    <property type="match status" value="1"/>
</dbReference>